<keyword evidence="3" id="KW-1185">Reference proteome</keyword>
<gene>
    <name evidence="2" type="ORF">PRZ48_004378</name>
</gene>
<dbReference type="Pfam" id="PF01370">
    <property type="entry name" value="Epimerase"/>
    <property type="match status" value="1"/>
</dbReference>
<dbReference type="PANTHER" id="PTHR48079">
    <property type="entry name" value="PROTEIN YEEZ"/>
    <property type="match status" value="1"/>
</dbReference>
<dbReference type="SUPFAM" id="SSF51735">
    <property type="entry name" value="NAD(P)-binding Rossmann-fold domains"/>
    <property type="match status" value="1"/>
</dbReference>
<evidence type="ECO:0000259" key="1">
    <source>
        <dbReference type="Pfam" id="PF01370"/>
    </source>
</evidence>
<dbReference type="PANTHER" id="PTHR48079:SF9">
    <property type="entry name" value="PUTATIVE-RELATED"/>
    <property type="match status" value="1"/>
</dbReference>
<dbReference type="InterPro" id="IPR051783">
    <property type="entry name" value="NAD(P)-dependent_oxidoreduct"/>
</dbReference>
<feature type="domain" description="NAD-dependent epimerase/dehydratase" evidence="1">
    <location>
        <begin position="5"/>
        <end position="223"/>
    </location>
</feature>
<name>A0ABR0EQI4_ZASCE</name>
<organism evidence="2 3">
    <name type="scientific">Zasmidium cellare</name>
    <name type="common">Wine cellar mold</name>
    <name type="synonym">Racodium cellare</name>
    <dbReference type="NCBI Taxonomy" id="395010"/>
    <lineage>
        <taxon>Eukaryota</taxon>
        <taxon>Fungi</taxon>
        <taxon>Dikarya</taxon>
        <taxon>Ascomycota</taxon>
        <taxon>Pezizomycotina</taxon>
        <taxon>Dothideomycetes</taxon>
        <taxon>Dothideomycetidae</taxon>
        <taxon>Mycosphaerellales</taxon>
        <taxon>Mycosphaerellaceae</taxon>
        <taxon>Zasmidium</taxon>
    </lineage>
</organism>
<dbReference type="CDD" id="cd05262">
    <property type="entry name" value="SDR_a7"/>
    <property type="match status" value="1"/>
</dbReference>
<dbReference type="Gene3D" id="3.40.50.720">
    <property type="entry name" value="NAD(P)-binding Rossmann-like Domain"/>
    <property type="match status" value="1"/>
</dbReference>
<protein>
    <recommendedName>
        <fullName evidence="1">NAD-dependent epimerase/dehydratase domain-containing protein</fullName>
    </recommendedName>
</protein>
<evidence type="ECO:0000313" key="3">
    <source>
        <dbReference type="Proteomes" id="UP001305779"/>
    </source>
</evidence>
<proteinExistence type="predicted"/>
<reference evidence="2 3" key="1">
    <citation type="journal article" date="2023" name="G3 (Bethesda)">
        <title>A chromosome-level genome assembly of Zasmidium syzygii isolated from banana leaves.</title>
        <authorList>
            <person name="van Westerhoven A.C."/>
            <person name="Mehrabi R."/>
            <person name="Talebi R."/>
            <person name="Steentjes M.B.F."/>
            <person name="Corcolon B."/>
            <person name="Chong P.A."/>
            <person name="Kema G.H.J."/>
            <person name="Seidl M.F."/>
        </authorList>
    </citation>
    <scope>NUCLEOTIDE SEQUENCE [LARGE SCALE GENOMIC DNA]</scope>
    <source>
        <strain evidence="2 3">P124</strain>
    </source>
</reference>
<dbReference type="Proteomes" id="UP001305779">
    <property type="component" value="Unassembled WGS sequence"/>
</dbReference>
<comment type="caution">
    <text evidence="2">The sequence shown here is derived from an EMBL/GenBank/DDBJ whole genome shotgun (WGS) entry which is preliminary data.</text>
</comment>
<sequence>MPQKVFITGAAGFIGSAVTEELISHGYEVVGYARSDENAEQIKKNGGKVHRGDGLEDLESLKSGAAASDGVIHLAFVHDFSNFDRVCNIDQAAIKAMGEGLAGTNKPLIIVSGTLMFPKGQLATEDTEPERGTPLSKRSESIDLVKQLSKDINIRGMAVALTPTVHGKGDKGFIPTLIDAAKKNGYATYIGDGSNVWPAGHRLDAATLLRLAFEKGKAGAVYNAVVEQGVSHKDIAEVVSKKLGIPAESKKPEEAMQILGFLGAVIGLHNPTSSEKTKKELGWEPKQIGLLQDMEENYFIPGAGSKYVQGL</sequence>
<accession>A0ABR0EQI4</accession>
<dbReference type="InterPro" id="IPR036291">
    <property type="entry name" value="NAD(P)-bd_dom_sf"/>
</dbReference>
<dbReference type="InterPro" id="IPR001509">
    <property type="entry name" value="Epimerase_deHydtase"/>
</dbReference>
<dbReference type="EMBL" id="JAXOVC010000003">
    <property type="protein sequence ID" value="KAK4503463.1"/>
    <property type="molecule type" value="Genomic_DNA"/>
</dbReference>
<evidence type="ECO:0000313" key="2">
    <source>
        <dbReference type="EMBL" id="KAK4503463.1"/>
    </source>
</evidence>